<dbReference type="PANTHER" id="PTHR43065">
    <property type="entry name" value="SENSOR HISTIDINE KINASE"/>
    <property type="match status" value="1"/>
</dbReference>
<keyword evidence="6 11" id="KW-0418">Kinase</keyword>
<dbReference type="InterPro" id="IPR036097">
    <property type="entry name" value="HisK_dim/P_sf"/>
</dbReference>
<keyword evidence="4" id="KW-0808">Transferase</keyword>
<keyword evidence="9" id="KW-0812">Transmembrane</keyword>
<keyword evidence="3" id="KW-0597">Phosphoprotein</keyword>
<feature type="transmembrane region" description="Helical" evidence="9">
    <location>
        <begin position="154"/>
        <end position="174"/>
    </location>
</feature>
<keyword evidence="8" id="KW-0902">Two-component regulatory system</keyword>
<dbReference type="SMART" id="SM00387">
    <property type="entry name" value="HATPase_c"/>
    <property type="match status" value="1"/>
</dbReference>
<dbReference type="STRING" id="1850246.LPB138_13215"/>
<evidence type="ECO:0000256" key="9">
    <source>
        <dbReference type="SAM" id="Phobius"/>
    </source>
</evidence>
<dbReference type="InterPro" id="IPR036890">
    <property type="entry name" value="HATPase_C_sf"/>
</dbReference>
<dbReference type="KEGG" id="lul:LPB138_13215"/>
<dbReference type="SUPFAM" id="SSF47384">
    <property type="entry name" value="Homodimeric domain of signal transducing histidine kinase"/>
    <property type="match status" value="1"/>
</dbReference>
<dbReference type="Gene3D" id="3.30.565.10">
    <property type="entry name" value="Histidine kinase-like ATPase, C-terminal domain"/>
    <property type="match status" value="1"/>
</dbReference>
<dbReference type="InterPro" id="IPR005467">
    <property type="entry name" value="His_kinase_dom"/>
</dbReference>
<dbReference type="InterPro" id="IPR004358">
    <property type="entry name" value="Sig_transdc_His_kin-like_C"/>
</dbReference>
<dbReference type="Pfam" id="PF02518">
    <property type="entry name" value="HATPase_c"/>
    <property type="match status" value="1"/>
</dbReference>
<dbReference type="OrthoDB" id="9815750at2"/>
<feature type="transmembrane region" description="Helical" evidence="9">
    <location>
        <begin position="12"/>
        <end position="33"/>
    </location>
</feature>
<dbReference type="Gene3D" id="1.10.287.130">
    <property type="match status" value="1"/>
</dbReference>
<evidence type="ECO:0000256" key="1">
    <source>
        <dbReference type="ARBA" id="ARBA00000085"/>
    </source>
</evidence>
<dbReference type="EC" id="2.7.13.3" evidence="2"/>
<dbReference type="CDD" id="cd00075">
    <property type="entry name" value="HATPase"/>
    <property type="match status" value="1"/>
</dbReference>
<dbReference type="Proteomes" id="UP000176050">
    <property type="component" value="Chromosome"/>
</dbReference>
<sequence length="394" mass="45307">MSLFKNTQVSRWIAITASFIIVSLILWNTYSFFQKFKEEERMKMEILGKAYERFGEADLNANIDLENFIIESNNTIPMIITNEEGEISNWSKLNVSDNKTYNSLSTQERMFLNKQLQIMKNQNSPIDVSYNVDDTNVQQFIYYKNSDLLDKLKYYPLALILILLLFSSVIYLFFKSSKVAEQNRLWTGMAKETAHQIGTPLSSLLGWIELLRMENIDENIVPEIEKDVHRLNVIADRFSKIGSIPVLNKHDVVKETQEAFKYLKSRSSKQIEFSFESSQKSLITEINLQLYGWVIENLVKNAIDSMQGKGKLNVSIDESQKNINILISDTGKGIPKALRQKIFTPGYTTKKRGWGLGLSLSKRIVEEYHKGKIFVQKSEIGKGTTFCVSLKKLS</sequence>
<evidence type="ECO:0000256" key="6">
    <source>
        <dbReference type="ARBA" id="ARBA00022777"/>
    </source>
</evidence>
<gene>
    <name evidence="11" type="ORF">LPB138_13215</name>
</gene>
<evidence type="ECO:0000256" key="3">
    <source>
        <dbReference type="ARBA" id="ARBA00022553"/>
    </source>
</evidence>
<keyword evidence="9" id="KW-1133">Transmembrane helix</keyword>
<protein>
    <recommendedName>
        <fullName evidence="2">histidine kinase</fullName>
        <ecNumber evidence="2">2.7.13.3</ecNumber>
    </recommendedName>
</protein>
<evidence type="ECO:0000256" key="4">
    <source>
        <dbReference type="ARBA" id="ARBA00022679"/>
    </source>
</evidence>
<evidence type="ECO:0000259" key="10">
    <source>
        <dbReference type="PROSITE" id="PS50109"/>
    </source>
</evidence>
<evidence type="ECO:0000256" key="8">
    <source>
        <dbReference type="ARBA" id="ARBA00023012"/>
    </source>
</evidence>
<dbReference type="PROSITE" id="PS50109">
    <property type="entry name" value="HIS_KIN"/>
    <property type="match status" value="1"/>
</dbReference>
<comment type="catalytic activity">
    <reaction evidence="1">
        <text>ATP + protein L-histidine = ADP + protein N-phospho-L-histidine.</text>
        <dbReference type="EC" id="2.7.13.3"/>
    </reaction>
</comment>
<evidence type="ECO:0000313" key="12">
    <source>
        <dbReference type="Proteomes" id="UP000176050"/>
    </source>
</evidence>
<dbReference type="AlphaFoldDB" id="A0A1D8PAG1"/>
<dbReference type="EMBL" id="CP017478">
    <property type="protein sequence ID" value="AOW21578.1"/>
    <property type="molecule type" value="Genomic_DNA"/>
</dbReference>
<evidence type="ECO:0000313" key="11">
    <source>
        <dbReference type="EMBL" id="AOW21578.1"/>
    </source>
</evidence>
<dbReference type="InterPro" id="IPR003594">
    <property type="entry name" value="HATPase_dom"/>
</dbReference>
<feature type="domain" description="Histidine kinase" evidence="10">
    <location>
        <begin position="192"/>
        <end position="394"/>
    </location>
</feature>
<dbReference type="RefSeq" id="WP_070237738.1">
    <property type="nucleotide sequence ID" value="NZ_CP017478.1"/>
</dbReference>
<proteinExistence type="predicted"/>
<reference evidence="11 12" key="1">
    <citation type="submission" date="2016-10" db="EMBL/GenBank/DDBJ databases">
        <title>Lutibacter sp. LPB0138, isolated from marine gastropod.</title>
        <authorList>
            <person name="Kim E."/>
            <person name="Yi H."/>
        </authorList>
    </citation>
    <scope>NUCLEOTIDE SEQUENCE [LARGE SCALE GENOMIC DNA]</scope>
    <source>
        <strain evidence="11 12">LPB0138</strain>
    </source>
</reference>
<name>A0A1D8PAG1_9FLAO</name>
<dbReference type="InterPro" id="IPR003661">
    <property type="entry name" value="HisK_dim/P_dom"/>
</dbReference>
<keyword evidence="9" id="KW-0472">Membrane</keyword>
<keyword evidence="12" id="KW-1185">Reference proteome</keyword>
<dbReference type="PANTHER" id="PTHR43065:SF10">
    <property type="entry name" value="PEROXIDE STRESS-ACTIVATED HISTIDINE KINASE MAK3"/>
    <property type="match status" value="1"/>
</dbReference>
<dbReference type="PRINTS" id="PR00344">
    <property type="entry name" value="BCTRLSENSOR"/>
</dbReference>
<dbReference type="GO" id="GO:0005524">
    <property type="term" value="F:ATP binding"/>
    <property type="evidence" value="ECO:0007669"/>
    <property type="project" value="UniProtKB-KW"/>
</dbReference>
<accession>A0A1D8PAG1</accession>
<organism evidence="11 12">
    <name type="scientific">Urechidicola croceus</name>
    <dbReference type="NCBI Taxonomy" id="1850246"/>
    <lineage>
        <taxon>Bacteria</taxon>
        <taxon>Pseudomonadati</taxon>
        <taxon>Bacteroidota</taxon>
        <taxon>Flavobacteriia</taxon>
        <taxon>Flavobacteriales</taxon>
        <taxon>Flavobacteriaceae</taxon>
        <taxon>Urechidicola</taxon>
    </lineage>
</organism>
<keyword evidence="5" id="KW-0547">Nucleotide-binding</keyword>
<dbReference type="GO" id="GO:0000155">
    <property type="term" value="F:phosphorelay sensor kinase activity"/>
    <property type="evidence" value="ECO:0007669"/>
    <property type="project" value="InterPro"/>
</dbReference>
<evidence type="ECO:0000256" key="2">
    <source>
        <dbReference type="ARBA" id="ARBA00012438"/>
    </source>
</evidence>
<dbReference type="SUPFAM" id="SSF55874">
    <property type="entry name" value="ATPase domain of HSP90 chaperone/DNA topoisomerase II/histidine kinase"/>
    <property type="match status" value="1"/>
</dbReference>
<evidence type="ECO:0000256" key="7">
    <source>
        <dbReference type="ARBA" id="ARBA00022840"/>
    </source>
</evidence>
<keyword evidence="7" id="KW-0067">ATP-binding</keyword>
<dbReference type="CDD" id="cd00082">
    <property type="entry name" value="HisKA"/>
    <property type="match status" value="1"/>
</dbReference>
<evidence type="ECO:0000256" key="5">
    <source>
        <dbReference type="ARBA" id="ARBA00022741"/>
    </source>
</evidence>